<keyword evidence="2" id="KW-0378">Hydrolase</keyword>
<sequence length="244" mass="26911">MRRGTARLIAALAGVFALLGILAALVATGVIWPGRIFAAGYAVRGVDISSYQGEVDWDVLSAQDIDFAYIKATEGSSSVDSQFVSNWEGAVQTDLLVGAYHFVSFDSSGETQAAHVIETVPDGATLPIALDFEYYGDYFQHPPAREKVDAILVPLLEMLEEHYGAPPVIYATPEAYDRYLSGRYAGYPIWIRSIVLPAQLEDGRDWTLWQYSNRDRLEGYDGVEHYIDMNVFNGTREELAALAG</sequence>
<name>A0ABR8NVU5_9MICO</name>
<evidence type="ECO:0000313" key="4">
    <source>
        <dbReference type="EMBL" id="MBD3943852.1"/>
    </source>
</evidence>
<dbReference type="Gene3D" id="3.20.20.80">
    <property type="entry name" value="Glycosidases"/>
    <property type="match status" value="1"/>
</dbReference>
<evidence type="ECO:0000256" key="3">
    <source>
        <dbReference type="ARBA" id="ARBA00023295"/>
    </source>
</evidence>
<dbReference type="SMART" id="SM00641">
    <property type="entry name" value="Glyco_25"/>
    <property type="match status" value="1"/>
</dbReference>
<dbReference type="PANTHER" id="PTHR34135:SF2">
    <property type="entry name" value="LYSOZYME"/>
    <property type="match status" value="1"/>
</dbReference>
<dbReference type="InterPro" id="IPR017853">
    <property type="entry name" value="GH"/>
</dbReference>
<dbReference type="InterPro" id="IPR018077">
    <property type="entry name" value="Glyco_hydro_fam25_subgr"/>
</dbReference>
<dbReference type="Pfam" id="PF01183">
    <property type="entry name" value="Glyco_hydro_25"/>
    <property type="match status" value="1"/>
</dbReference>
<proteinExistence type="inferred from homology"/>
<comment type="similarity">
    <text evidence="1">Belongs to the glycosyl hydrolase 25 family.</text>
</comment>
<dbReference type="PANTHER" id="PTHR34135">
    <property type="entry name" value="LYSOZYME"/>
    <property type="match status" value="1"/>
</dbReference>
<dbReference type="EMBL" id="JACXZS010000017">
    <property type="protein sequence ID" value="MBD3943852.1"/>
    <property type="molecule type" value="Genomic_DNA"/>
</dbReference>
<organism evidence="4 5">
    <name type="scientific">Microbacterium helvum</name>
    <dbReference type="NCBI Taxonomy" id="2773713"/>
    <lineage>
        <taxon>Bacteria</taxon>
        <taxon>Bacillati</taxon>
        <taxon>Actinomycetota</taxon>
        <taxon>Actinomycetes</taxon>
        <taxon>Micrococcales</taxon>
        <taxon>Microbacteriaceae</taxon>
        <taxon>Microbacterium</taxon>
    </lineage>
</organism>
<reference evidence="4 5" key="1">
    <citation type="submission" date="2020-09" db="EMBL/GenBank/DDBJ databases">
        <title>Isolation and identification of active actinomycetes.</title>
        <authorList>
            <person name="Li X."/>
        </authorList>
    </citation>
    <scope>NUCLEOTIDE SEQUENCE [LARGE SCALE GENOMIC DNA]</scope>
    <source>
        <strain evidence="4 5">NEAU-LLC</strain>
    </source>
</reference>
<keyword evidence="5" id="KW-1185">Reference proteome</keyword>
<dbReference type="InterPro" id="IPR002053">
    <property type="entry name" value="Glyco_hydro_25"/>
</dbReference>
<keyword evidence="3" id="KW-0326">Glycosidase</keyword>
<dbReference type="RefSeq" id="WP_191173446.1">
    <property type="nucleotide sequence ID" value="NZ_JACXZS010000017.1"/>
</dbReference>
<evidence type="ECO:0000313" key="5">
    <source>
        <dbReference type="Proteomes" id="UP000598426"/>
    </source>
</evidence>
<evidence type="ECO:0000256" key="1">
    <source>
        <dbReference type="ARBA" id="ARBA00010646"/>
    </source>
</evidence>
<dbReference type="SUPFAM" id="SSF51445">
    <property type="entry name" value="(Trans)glycosidases"/>
    <property type="match status" value="1"/>
</dbReference>
<evidence type="ECO:0000256" key="2">
    <source>
        <dbReference type="ARBA" id="ARBA00022801"/>
    </source>
</evidence>
<accession>A0ABR8NVU5</accession>
<comment type="caution">
    <text evidence="4">The sequence shown here is derived from an EMBL/GenBank/DDBJ whole genome shotgun (WGS) entry which is preliminary data.</text>
</comment>
<dbReference type="PROSITE" id="PS51904">
    <property type="entry name" value="GLYCOSYL_HYDROL_F25_2"/>
    <property type="match status" value="1"/>
</dbReference>
<dbReference type="Proteomes" id="UP000598426">
    <property type="component" value="Unassembled WGS sequence"/>
</dbReference>
<gene>
    <name evidence="4" type="ORF">IF188_19345</name>
</gene>
<protein>
    <submittedName>
        <fullName evidence="4">Lysozyme</fullName>
    </submittedName>
</protein>